<evidence type="ECO:0000313" key="2">
    <source>
        <dbReference type="Proteomes" id="UP000772434"/>
    </source>
</evidence>
<evidence type="ECO:0000313" key="1">
    <source>
        <dbReference type="EMBL" id="KAF9061082.1"/>
    </source>
</evidence>
<sequence>MPETEIIRGAGSPGISSKLSADDPIEHGVFIFHEDGCALATGARPTARLHPLPYHDHDFLPLPDAQKQSTAKDGSCTSCTSPTAHHFFSQLPLSLMLAFQDLLIVPHEAEAQKILEDYKSAGLNGKRATKIINALSPTGRMHCAYRGKEIIVGIGQYLIRICFGTEAHCFWLPTTAQYQAILETNLVQRGQKGSARQVPKELIFGPLADPSAPPLLITIAAAFVRPDQTLLFVDHQRFITFHVMRLRRVCSAEDFLLNSPRESWPVYTTQPELTLQVLQNFRSEVQGKQSFDDTPVWQVMKEHQDVCNGFGAQEATDALFGAFIHPQMPISLVCGDDDIWTRFVHTVTTHHTMRVNRVMDPSSICSNLKPLPYVSGLKLFRMNTTAHKLYCADILCYRKEEVYLSREQVMIANSMGLFNPDAVLDDTGIASVPVGPLPFPSRTSLFDCPPTVRNGMDRVVVPNYVHKFNTTDNKSLSMYSPFTCRLPSTWRDNEEIYTGIIDFMDSINDSTLGLYSFRLFTDTAWSLEHISPIAEPLVGNAIIKRPLKACIPSGSSRTLQKGSLKLVKFPSPIKQSSVGITNINDELGSPVDSLVGPIRRVTRSSSRKAKENKRRV</sequence>
<name>A0A9P5U059_9AGAR</name>
<organism evidence="1 2">
    <name type="scientific">Rhodocollybia butyracea</name>
    <dbReference type="NCBI Taxonomy" id="206335"/>
    <lineage>
        <taxon>Eukaryota</taxon>
        <taxon>Fungi</taxon>
        <taxon>Dikarya</taxon>
        <taxon>Basidiomycota</taxon>
        <taxon>Agaricomycotina</taxon>
        <taxon>Agaricomycetes</taxon>
        <taxon>Agaricomycetidae</taxon>
        <taxon>Agaricales</taxon>
        <taxon>Marasmiineae</taxon>
        <taxon>Omphalotaceae</taxon>
        <taxon>Rhodocollybia</taxon>
    </lineage>
</organism>
<accession>A0A9P5U059</accession>
<gene>
    <name evidence="1" type="ORF">BDP27DRAFT_1338720</name>
</gene>
<proteinExistence type="predicted"/>
<protein>
    <submittedName>
        <fullName evidence="1">Uncharacterized protein</fullName>
    </submittedName>
</protein>
<dbReference type="AlphaFoldDB" id="A0A9P5U059"/>
<reference evidence="1" key="1">
    <citation type="submission" date="2020-11" db="EMBL/GenBank/DDBJ databases">
        <authorList>
            <consortium name="DOE Joint Genome Institute"/>
            <person name="Ahrendt S."/>
            <person name="Riley R."/>
            <person name="Andreopoulos W."/>
            <person name="Labutti K."/>
            <person name="Pangilinan J."/>
            <person name="Ruiz-Duenas F.J."/>
            <person name="Barrasa J.M."/>
            <person name="Sanchez-Garcia M."/>
            <person name="Camarero S."/>
            <person name="Miyauchi S."/>
            <person name="Serrano A."/>
            <person name="Linde D."/>
            <person name="Babiker R."/>
            <person name="Drula E."/>
            <person name="Ayuso-Fernandez I."/>
            <person name="Pacheco R."/>
            <person name="Padilla G."/>
            <person name="Ferreira P."/>
            <person name="Barriuso J."/>
            <person name="Kellner H."/>
            <person name="Castanera R."/>
            <person name="Alfaro M."/>
            <person name="Ramirez L."/>
            <person name="Pisabarro A.G."/>
            <person name="Kuo A."/>
            <person name="Tritt A."/>
            <person name="Lipzen A."/>
            <person name="He G."/>
            <person name="Yan M."/>
            <person name="Ng V."/>
            <person name="Cullen D."/>
            <person name="Martin F."/>
            <person name="Rosso M.-N."/>
            <person name="Henrissat B."/>
            <person name="Hibbett D."/>
            <person name="Martinez A.T."/>
            <person name="Grigoriev I.V."/>
        </authorList>
    </citation>
    <scope>NUCLEOTIDE SEQUENCE</scope>
    <source>
        <strain evidence="1">AH 40177</strain>
    </source>
</reference>
<dbReference type="EMBL" id="JADNRY010000215">
    <property type="protein sequence ID" value="KAF9061082.1"/>
    <property type="molecule type" value="Genomic_DNA"/>
</dbReference>
<keyword evidence="2" id="KW-1185">Reference proteome</keyword>
<dbReference type="Proteomes" id="UP000772434">
    <property type="component" value="Unassembled WGS sequence"/>
</dbReference>
<comment type="caution">
    <text evidence="1">The sequence shown here is derived from an EMBL/GenBank/DDBJ whole genome shotgun (WGS) entry which is preliminary data.</text>
</comment>
<dbReference type="OrthoDB" id="3025211at2759"/>